<protein>
    <submittedName>
        <fullName evidence="8">RagB/SusD family nutrient uptake outer membrane protein</fullName>
    </submittedName>
</protein>
<feature type="domain" description="RagB/SusD" evidence="6">
    <location>
        <begin position="311"/>
        <end position="556"/>
    </location>
</feature>
<reference evidence="8 9" key="1">
    <citation type="journal article" date="2018" name="Nat. Biotechnol.">
        <title>A standardized bacterial taxonomy based on genome phylogeny substantially revises the tree of life.</title>
        <authorList>
            <person name="Parks D.H."/>
            <person name="Chuvochina M."/>
            <person name="Waite D.W."/>
            <person name="Rinke C."/>
            <person name="Skarshewski A."/>
            <person name="Chaumeil P.A."/>
            <person name="Hugenholtz P."/>
        </authorList>
    </citation>
    <scope>NUCLEOTIDE SEQUENCE [LARGE SCALE GENOMIC DNA]</scope>
    <source>
        <strain evidence="8">UBA9359</strain>
    </source>
</reference>
<keyword evidence="4" id="KW-0472">Membrane</keyword>
<keyword evidence="5" id="KW-0998">Cell outer membrane</keyword>
<accession>A0A3D5IWW9</accession>
<dbReference type="Proteomes" id="UP000264330">
    <property type="component" value="Unassembled WGS sequence"/>
</dbReference>
<evidence type="ECO:0000259" key="7">
    <source>
        <dbReference type="Pfam" id="PF14322"/>
    </source>
</evidence>
<evidence type="ECO:0000256" key="5">
    <source>
        <dbReference type="ARBA" id="ARBA00023237"/>
    </source>
</evidence>
<dbReference type="PROSITE" id="PS51257">
    <property type="entry name" value="PROKAR_LIPOPROTEIN"/>
    <property type="match status" value="1"/>
</dbReference>
<name>A0A3D5IWW9_9FLAO</name>
<sequence length="556" mass="63510">MKIFKNKLIKYTGIAAFFLTSFSCTDLSEDTYSILTNEDIDFNNEQDISRLTGYVYNHLRYTYWEWNGLFDIQEESSDLIMTPLRIGVGWGDLYISMHKHDFNSNIGHFSTIWDNAYSGIGYANTILDLPEIQENALQSARLRTMRALYYYILFDCFRNVPLETTQAVESGYLPEQASPEEVFEFVVSELNAVKEDLGTEKVYGYPNKYAAEMILAKMYLNHNAWFNDYGNNEYFELALEQVDDIINNGGYSLSPNYKDNFKANLAGNNEIIFAIPLDYTYASGNYLVNKALTSEGAKAFGYDGSPWNGSCAVPQFIDTYHENDSRLEDTWAYGQQYHYETGEPLRMNADDQGEVNLVYTKRVHSIDNPGAYMMEGYRFVKNEIVPGVDGTYGDDVPFFRLSDAMFIKAECLLRLNRDQAEAARLVSEVRARAFEDGTEAVRSVQDLTSGSIYDYGHREYTSEGATNYSNLVATYEGGDDIELGGLLDDLAWEFVGEHHRRQDLIRFRLSGSNTNVYNGKSWFCKDAEPEATYKNVFPIFQTFLDANPKLQQNPGY</sequence>
<dbReference type="Gene3D" id="1.25.40.390">
    <property type="match status" value="1"/>
</dbReference>
<gene>
    <name evidence="8" type="ORF">DGQ38_00600</name>
</gene>
<evidence type="ECO:0000313" key="9">
    <source>
        <dbReference type="Proteomes" id="UP000264330"/>
    </source>
</evidence>
<dbReference type="EMBL" id="DPMF01000013">
    <property type="protein sequence ID" value="HCV79536.1"/>
    <property type="molecule type" value="Genomic_DNA"/>
</dbReference>
<dbReference type="InterPro" id="IPR033985">
    <property type="entry name" value="SusD-like_N"/>
</dbReference>
<dbReference type="InterPro" id="IPR011990">
    <property type="entry name" value="TPR-like_helical_dom_sf"/>
</dbReference>
<proteinExistence type="inferred from homology"/>
<evidence type="ECO:0000256" key="2">
    <source>
        <dbReference type="ARBA" id="ARBA00006275"/>
    </source>
</evidence>
<evidence type="ECO:0000259" key="6">
    <source>
        <dbReference type="Pfam" id="PF07980"/>
    </source>
</evidence>
<dbReference type="GO" id="GO:0009279">
    <property type="term" value="C:cell outer membrane"/>
    <property type="evidence" value="ECO:0007669"/>
    <property type="project" value="UniProtKB-SubCell"/>
</dbReference>
<dbReference type="SUPFAM" id="SSF48452">
    <property type="entry name" value="TPR-like"/>
    <property type="match status" value="1"/>
</dbReference>
<evidence type="ECO:0000313" key="8">
    <source>
        <dbReference type="EMBL" id="HCV79536.1"/>
    </source>
</evidence>
<evidence type="ECO:0000256" key="4">
    <source>
        <dbReference type="ARBA" id="ARBA00023136"/>
    </source>
</evidence>
<evidence type="ECO:0000256" key="3">
    <source>
        <dbReference type="ARBA" id="ARBA00022729"/>
    </source>
</evidence>
<feature type="domain" description="SusD-like N-terminal" evidence="7">
    <location>
        <begin position="91"/>
        <end position="220"/>
    </location>
</feature>
<dbReference type="InterPro" id="IPR012944">
    <property type="entry name" value="SusD_RagB_dom"/>
</dbReference>
<keyword evidence="3" id="KW-0732">Signal</keyword>
<organism evidence="8 9">
    <name type="scientific">Zunongwangia profunda</name>
    <dbReference type="NCBI Taxonomy" id="398743"/>
    <lineage>
        <taxon>Bacteria</taxon>
        <taxon>Pseudomonadati</taxon>
        <taxon>Bacteroidota</taxon>
        <taxon>Flavobacteriia</taxon>
        <taxon>Flavobacteriales</taxon>
        <taxon>Flavobacteriaceae</taxon>
        <taxon>Zunongwangia</taxon>
    </lineage>
</organism>
<comment type="similarity">
    <text evidence="2">Belongs to the SusD family.</text>
</comment>
<dbReference type="RefSeq" id="WP_013070868.1">
    <property type="nucleotide sequence ID" value="NZ_CAJXAW010000006.1"/>
</dbReference>
<dbReference type="Pfam" id="PF14322">
    <property type="entry name" value="SusD-like_3"/>
    <property type="match status" value="1"/>
</dbReference>
<comment type="subcellular location">
    <subcellularLocation>
        <location evidence="1">Cell outer membrane</location>
    </subcellularLocation>
</comment>
<comment type="caution">
    <text evidence="8">The sequence shown here is derived from an EMBL/GenBank/DDBJ whole genome shotgun (WGS) entry which is preliminary data.</text>
</comment>
<dbReference type="OMA" id="KSWFCKD"/>
<evidence type="ECO:0000256" key="1">
    <source>
        <dbReference type="ARBA" id="ARBA00004442"/>
    </source>
</evidence>
<dbReference type="Pfam" id="PF07980">
    <property type="entry name" value="SusD_RagB"/>
    <property type="match status" value="1"/>
</dbReference>
<dbReference type="AlphaFoldDB" id="A0A3D5IWW9"/>